<gene>
    <name evidence="1" type="ORF">NYG90_04440</name>
</gene>
<organism evidence="1 2">
    <name type="scientific">Helicobacter zhangjianzhongii</name>
    <dbReference type="NCBI Taxonomy" id="2974574"/>
    <lineage>
        <taxon>Bacteria</taxon>
        <taxon>Pseudomonadati</taxon>
        <taxon>Campylobacterota</taxon>
        <taxon>Epsilonproteobacteria</taxon>
        <taxon>Campylobacterales</taxon>
        <taxon>Helicobacteraceae</taxon>
        <taxon>Helicobacter</taxon>
    </lineage>
</organism>
<evidence type="ECO:0000313" key="1">
    <source>
        <dbReference type="EMBL" id="MDL0081927.1"/>
    </source>
</evidence>
<evidence type="ECO:0000313" key="2">
    <source>
        <dbReference type="Proteomes" id="UP001173802"/>
    </source>
</evidence>
<dbReference type="Proteomes" id="UP001173802">
    <property type="component" value="Unassembled WGS sequence"/>
</dbReference>
<proteinExistence type="predicted"/>
<sequence length="88" mass="10381">MDSSIWTPLGDIRSHYKQIFYKTQYVFSNFSHFLGECYFYKRIVFVDSRLWCFGARSALESMGFLCYNLGLCLRALGYLETFGWLIST</sequence>
<name>A0ACC6FS22_9HELI</name>
<protein>
    <submittedName>
        <fullName evidence="1">Uncharacterized protein</fullName>
    </submittedName>
</protein>
<reference evidence="1 2" key="1">
    <citation type="journal article" date="2023" name="Microorganisms">
        <title>Isolation and Genomic Characteristics of Cat-Borne Campylobacter felis sp. nov. and Sheep-Borne Campylobacter ovis sp. nov.</title>
        <authorList>
            <person name="Wang H."/>
            <person name="Li Y."/>
            <person name="Gu Y."/>
            <person name="Zhou G."/>
            <person name="Chen X."/>
            <person name="Zhang X."/>
            <person name="Shao Z."/>
            <person name="Zhang J."/>
            <person name="Zhang M."/>
        </authorList>
    </citation>
    <scope>NUCLEOTIDE SEQUENCE [LARGE SCALE GENOMIC DNA]</scope>
    <source>
        <strain evidence="1 2">XJK30-2</strain>
    </source>
</reference>
<accession>A0ACC6FS22</accession>
<keyword evidence="2" id="KW-1185">Reference proteome</keyword>
<comment type="caution">
    <text evidence="1">The sequence shown here is derived from an EMBL/GenBank/DDBJ whole genome shotgun (WGS) entry which is preliminary data.</text>
</comment>
<dbReference type="EMBL" id="JANURN010000003">
    <property type="protein sequence ID" value="MDL0081927.1"/>
    <property type="molecule type" value="Genomic_DNA"/>
</dbReference>